<dbReference type="SMART" id="SM00389">
    <property type="entry name" value="HOX"/>
    <property type="match status" value="1"/>
</dbReference>
<dbReference type="RefSeq" id="XP_042564441.1">
    <property type="nucleotide sequence ID" value="XM_042708507.1"/>
</dbReference>
<dbReference type="KEGG" id="char:105906604"/>
<feature type="domain" description="Homeobox" evidence="4">
    <location>
        <begin position="13"/>
        <end position="81"/>
    </location>
</feature>
<dbReference type="PROSITE" id="PS50071">
    <property type="entry name" value="HOMEOBOX_2"/>
    <property type="match status" value="1"/>
</dbReference>
<name>A0A8M1KK50_CLUHA</name>
<feature type="region of interest" description="Disordered" evidence="3">
    <location>
        <begin position="81"/>
        <end position="131"/>
    </location>
</feature>
<keyword evidence="5" id="KW-1185">Reference proteome</keyword>
<dbReference type="GO" id="GO:0005634">
    <property type="term" value="C:nucleus"/>
    <property type="evidence" value="ECO:0007669"/>
    <property type="project" value="UniProtKB-SubCell"/>
</dbReference>
<evidence type="ECO:0000313" key="5">
    <source>
        <dbReference type="Proteomes" id="UP000515152"/>
    </source>
</evidence>
<dbReference type="PANTHER" id="PTHR47777:SF1">
    <property type="entry name" value="HOMEOBOX PROTEIN SEBOX"/>
    <property type="match status" value="1"/>
</dbReference>
<keyword evidence="1 2" id="KW-0539">Nucleus</keyword>
<feature type="DNA-binding region" description="Homeobox" evidence="1">
    <location>
        <begin position="15"/>
        <end position="82"/>
    </location>
</feature>
<dbReference type="InterPro" id="IPR042223">
    <property type="entry name" value="SEBOX"/>
</dbReference>
<comment type="subcellular location">
    <subcellularLocation>
        <location evidence="1 2">Nucleus</location>
    </subcellularLocation>
</comment>
<evidence type="ECO:0000256" key="1">
    <source>
        <dbReference type="PROSITE-ProRule" id="PRU00108"/>
    </source>
</evidence>
<dbReference type="CDD" id="cd00086">
    <property type="entry name" value="homeodomain"/>
    <property type="match status" value="1"/>
</dbReference>
<dbReference type="Proteomes" id="UP000515152">
    <property type="component" value="Chromosome 8"/>
</dbReference>
<keyword evidence="1 2" id="KW-0238">DNA-binding</keyword>
<gene>
    <name evidence="6" type="primary">sebox</name>
</gene>
<dbReference type="CTD" id="645832"/>
<dbReference type="GO" id="GO:0003677">
    <property type="term" value="F:DNA binding"/>
    <property type="evidence" value="ECO:0007669"/>
    <property type="project" value="UniProtKB-UniRule"/>
</dbReference>
<reference evidence="6" key="1">
    <citation type="submission" date="2025-08" db="UniProtKB">
        <authorList>
            <consortium name="RefSeq"/>
        </authorList>
    </citation>
    <scope>IDENTIFICATION</scope>
</reference>
<sequence>MSSPVPEKGPPEAQRKRKRTIFSRAQLFELERAFVATPYPDITLRERLAAITLLPESKIQTTHSFSPQVWFQNRRARSIKSGRLSKSVRNGPGRDSRLSFPPSSEHPHLNSTVTPSETPGMWSRQGQHCASLRDQEVRPGWSKQNMGPWSQIPAQPTPPLPPISPDLPEALPWIPSQPLQPGTLSEKQDHLFLKNWSDFNQAFTSSRTFRSPATKCAYLDRHVTMSVDQVVPMQTQQVYWESQGKMQHQTPAHPQTSLGDISDIIYSAAVVTNLVDF</sequence>
<organism evidence="5 6">
    <name type="scientific">Clupea harengus</name>
    <name type="common">Atlantic herring</name>
    <dbReference type="NCBI Taxonomy" id="7950"/>
    <lineage>
        <taxon>Eukaryota</taxon>
        <taxon>Metazoa</taxon>
        <taxon>Chordata</taxon>
        <taxon>Craniata</taxon>
        <taxon>Vertebrata</taxon>
        <taxon>Euteleostomi</taxon>
        <taxon>Actinopterygii</taxon>
        <taxon>Neopterygii</taxon>
        <taxon>Teleostei</taxon>
        <taxon>Clupei</taxon>
        <taxon>Clupeiformes</taxon>
        <taxon>Clupeoidei</taxon>
        <taxon>Clupeidae</taxon>
        <taxon>Clupea</taxon>
    </lineage>
</organism>
<dbReference type="Pfam" id="PF00046">
    <property type="entry name" value="Homeodomain"/>
    <property type="match status" value="1"/>
</dbReference>
<dbReference type="PANTHER" id="PTHR47777">
    <property type="entry name" value="HOMEOBOX PROTEIN SEBOX"/>
    <property type="match status" value="1"/>
</dbReference>
<dbReference type="GeneID" id="105906604"/>
<dbReference type="OrthoDB" id="6159439at2759"/>
<proteinExistence type="predicted"/>
<evidence type="ECO:0000313" key="6">
    <source>
        <dbReference type="RefSeq" id="XP_042564441.1"/>
    </source>
</evidence>
<protein>
    <submittedName>
        <fullName evidence="6">Homeobox protein SEBOX</fullName>
    </submittedName>
</protein>
<evidence type="ECO:0000259" key="4">
    <source>
        <dbReference type="PROSITE" id="PS50071"/>
    </source>
</evidence>
<accession>A0A8M1KK50</accession>
<evidence type="ECO:0000256" key="2">
    <source>
        <dbReference type="RuleBase" id="RU000682"/>
    </source>
</evidence>
<dbReference type="AlphaFoldDB" id="A0A8M1KK50"/>
<dbReference type="InterPro" id="IPR001356">
    <property type="entry name" value="HD"/>
</dbReference>
<keyword evidence="1 2" id="KW-0371">Homeobox</keyword>
<evidence type="ECO:0000256" key="3">
    <source>
        <dbReference type="SAM" id="MobiDB-lite"/>
    </source>
</evidence>